<feature type="domain" description="RWD" evidence="8">
    <location>
        <begin position="7"/>
        <end position="108"/>
    </location>
</feature>
<evidence type="ECO:0000256" key="7">
    <source>
        <dbReference type="SAM" id="MobiDB-lite"/>
    </source>
</evidence>
<dbReference type="PANTHER" id="PTHR16301:SF25">
    <property type="entry name" value="PROTEIN IMPACT"/>
    <property type="match status" value="1"/>
</dbReference>
<dbReference type="GO" id="GO:0005737">
    <property type="term" value="C:cytoplasm"/>
    <property type="evidence" value="ECO:0007669"/>
    <property type="project" value="UniProtKB-SubCell"/>
</dbReference>
<dbReference type="InterPro" id="IPR016135">
    <property type="entry name" value="UBQ-conjugating_enzyme/RWD"/>
</dbReference>
<dbReference type="Pfam" id="PF05773">
    <property type="entry name" value="RWD"/>
    <property type="match status" value="1"/>
</dbReference>
<evidence type="ECO:0000313" key="9">
    <source>
        <dbReference type="Proteomes" id="UP000504637"/>
    </source>
</evidence>
<dbReference type="SUPFAM" id="SSF54495">
    <property type="entry name" value="UBC-like"/>
    <property type="match status" value="1"/>
</dbReference>
<accession>A0A6J3M4B1</accession>
<dbReference type="AlphaFoldDB" id="A0A6J3M4B1"/>
<dbReference type="GO" id="GO:0140469">
    <property type="term" value="P:GCN2-mediated signaling"/>
    <property type="evidence" value="ECO:0007669"/>
    <property type="project" value="TreeGrafter"/>
</dbReference>
<dbReference type="OrthoDB" id="69641at2759"/>
<reference evidence="10" key="3">
    <citation type="submission" date="2025-08" db="UniProtKB">
        <authorList>
            <consortium name="RefSeq"/>
        </authorList>
    </citation>
    <scope>IDENTIFICATION</scope>
    <source>
        <strain evidence="10">CBS 342.82</strain>
    </source>
</reference>
<keyword evidence="3" id="KW-0963">Cytoplasm</keyword>
<organism evidence="10">
    <name type="scientific">Dissoconium aciculare CBS 342.82</name>
    <dbReference type="NCBI Taxonomy" id="1314786"/>
    <lineage>
        <taxon>Eukaryota</taxon>
        <taxon>Fungi</taxon>
        <taxon>Dikarya</taxon>
        <taxon>Ascomycota</taxon>
        <taxon>Pezizomycotina</taxon>
        <taxon>Dothideomycetes</taxon>
        <taxon>Dothideomycetidae</taxon>
        <taxon>Mycosphaerellales</taxon>
        <taxon>Dissoconiaceae</taxon>
        <taxon>Dissoconium</taxon>
    </lineage>
</organism>
<dbReference type="RefSeq" id="XP_033459907.1">
    <property type="nucleotide sequence ID" value="XM_033604844.1"/>
</dbReference>
<dbReference type="CDD" id="cd23822">
    <property type="entry name" value="RWD_ScYIH1-like"/>
    <property type="match status" value="1"/>
</dbReference>
<gene>
    <name evidence="10" type="ORF">K489DRAFT_380253</name>
</gene>
<feature type="compositionally biased region" description="Polar residues" evidence="7">
    <location>
        <begin position="136"/>
        <end position="148"/>
    </location>
</feature>
<dbReference type="SMART" id="SM00591">
    <property type="entry name" value="RWD"/>
    <property type="match status" value="1"/>
</dbReference>
<dbReference type="InterPro" id="IPR036956">
    <property type="entry name" value="Impact_N_sf"/>
</dbReference>
<dbReference type="InterPro" id="IPR001498">
    <property type="entry name" value="Impact_N"/>
</dbReference>
<evidence type="ECO:0000259" key="8">
    <source>
        <dbReference type="PROSITE" id="PS50908"/>
    </source>
</evidence>
<evidence type="ECO:0000256" key="1">
    <source>
        <dbReference type="ARBA" id="ARBA00004496"/>
    </source>
</evidence>
<dbReference type="PANTHER" id="PTHR16301">
    <property type="entry name" value="IMPACT-RELATED"/>
    <property type="match status" value="1"/>
</dbReference>
<dbReference type="InterPro" id="IPR020568">
    <property type="entry name" value="Ribosomal_Su5_D2-typ_SF"/>
</dbReference>
<evidence type="ECO:0000256" key="2">
    <source>
        <dbReference type="ARBA" id="ARBA00007665"/>
    </source>
</evidence>
<evidence type="ECO:0000256" key="5">
    <source>
        <dbReference type="ARBA" id="ARBA00022845"/>
    </source>
</evidence>
<dbReference type="Gene3D" id="3.10.110.10">
    <property type="entry name" value="Ubiquitin Conjugating Enzyme"/>
    <property type="match status" value="1"/>
</dbReference>
<comment type="similarity">
    <text evidence="2">Belongs to the IMPACT family.</text>
</comment>
<keyword evidence="4" id="KW-0678">Repressor</keyword>
<evidence type="ECO:0000256" key="3">
    <source>
        <dbReference type="ARBA" id="ARBA00022490"/>
    </source>
</evidence>
<feature type="compositionally biased region" description="Polar residues" evidence="7">
    <location>
        <begin position="292"/>
        <end position="302"/>
    </location>
</feature>
<reference evidence="10" key="2">
    <citation type="submission" date="2020-04" db="EMBL/GenBank/DDBJ databases">
        <authorList>
            <consortium name="NCBI Genome Project"/>
        </authorList>
    </citation>
    <scope>NUCLEOTIDE SEQUENCE</scope>
    <source>
        <strain evidence="10">CBS 342.82</strain>
    </source>
</reference>
<dbReference type="InterPro" id="IPR006575">
    <property type="entry name" value="RWD_dom"/>
</dbReference>
<proteinExistence type="inferred from homology"/>
<sequence>MSEALQDEVISINAIYGPDTLIASADKPSSIFILSLPSRPDISLRVEFPEDYPDAPPVILGTQSVGRSDGIGPALVDAFCDTLSEVYEPGIPCVFDVLEDAMGRIQALLGEPGTSKDALSPGPGEMDGQAPGAGTEDSTPADQSQQLNAAGESNAGTGNESSLDTMAPPWFISEVVTEKKSVFVARAAAVTSVQQARSFVAHLLSTDKKVAKATHNITAWRLRGNADVGGAQFKDCDDDGESAAGGRLLHLLELMGACDLVVVVSRWYGGVHLGPDRFRLINQSARDAISKGNFTASAQTETGDGGKKKGKK</sequence>
<feature type="region of interest" description="Disordered" evidence="7">
    <location>
        <begin position="112"/>
        <end position="163"/>
    </location>
</feature>
<dbReference type="Gene3D" id="3.30.230.30">
    <property type="entry name" value="Impact, N-terminal domain"/>
    <property type="match status" value="1"/>
</dbReference>
<dbReference type="GeneID" id="54362644"/>
<dbReference type="InterPro" id="IPR023582">
    <property type="entry name" value="Impact"/>
</dbReference>
<dbReference type="SUPFAM" id="SSF54211">
    <property type="entry name" value="Ribosomal protein S5 domain 2-like"/>
    <property type="match status" value="1"/>
</dbReference>
<keyword evidence="5" id="KW-0810">Translation regulation</keyword>
<evidence type="ECO:0000256" key="4">
    <source>
        <dbReference type="ARBA" id="ARBA00022491"/>
    </source>
</evidence>
<feature type="region of interest" description="Disordered" evidence="7">
    <location>
        <begin position="292"/>
        <end position="312"/>
    </location>
</feature>
<dbReference type="PROSITE" id="PS50908">
    <property type="entry name" value="RWD"/>
    <property type="match status" value="1"/>
</dbReference>
<evidence type="ECO:0000256" key="6">
    <source>
        <dbReference type="ARBA" id="ARBA00023016"/>
    </source>
</evidence>
<feature type="compositionally biased region" description="Polar residues" evidence="7">
    <location>
        <begin position="154"/>
        <end position="163"/>
    </location>
</feature>
<reference evidence="10" key="1">
    <citation type="submission" date="2020-01" db="EMBL/GenBank/DDBJ databases">
        <authorList>
            <consortium name="DOE Joint Genome Institute"/>
            <person name="Haridas S."/>
            <person name="Albert R."/>
            <person name="Binder M."/>
            <person name="Bloem J."/>
            <person name="Labutti K."/>
            <person name="Salamov A."/>
            <person name="Andreopoulos B."/>
            <person name="Baker S.E."/>
            <person name="Barry K."/>
            <person name="Bills G."/>
            <person name="Bluhm B.H."/>
            <person name="Cannon C."/>
            <person name="Castanera R."/>
            <person name="Culley D.E."/>
            <person name="Daum C."/>
            <person name="Ezra D."/>
            <person name="Gonzalez J.B."/>
            <person name="Henrissat B."/>
            <person name="Kuo A."/>
            <person name="Liang C."/>
            <person name="Lipzen A."/>
            <person name="Lutzoni F."/>
            <person name="Magnuson J."/>
            <person name="Mondo S."/>
            <person name="Nolan M."/>
            <person name="Ohm R."/>
            <person name="Pangilinan J."/>
            <person name="Park H.-J."/>
            <person name="Ramirez L."/>
            <person name="Alfaro M."/>
            <person name="Sun H."/>
            <person name="Tritt A."/>
            <person name="Yoshinaga Y."/>
            <person name="Zwiers L.-H."/>
            <person name="Turgeon B.G."/>
            <person name="Goodwin S.B."/>
            <person name="Spatafora J.W."/>
            <person name="Crous P.W."/>
            <person name="Grigoriev I.V."/>
        </authorList>
    </citation>
    <scope>NUCLEOTIDE SEQUENCE</scope>
    <source>
        <strain evidence="10">CBS 342.82</strain>
    </source>
</reference>
<keyword evidence="6" id="KW-0346">Stress response</keyword>
<name>A0A6J3M4B1_9PEZI</name>
<comment type="subcellular location">
    <subcellularLocation>
        <location evidence="1">Cytoplasm</location>
    </subcellularLocation>
</comment>
<keyword evidence="9" id="KW-1185">Reference proteome</keyword>
<dbReference type="GO" id="GO:0006446">
    <property type="term" value="P:regulation of translational initiation"/>
    <property type="evidence" value="ECO:0007669"/>
    <property type="project" value="TreeGrafter"/>
</dbReference>
<dbReference type="Proteomes" id="UP000504637">
    <property type="component" value="Unplaced"/>
</dbReference>
<protein>
    <submittedName>
        <fullName evidence="10">UPF0029-domain-containing protein</fullName>
    </submittedName>
</protein>
<evidence type="ECO:0000313" key="10">
    <source>
        <dbReference type="RefSeq" id="XP_033459907.1"/>
    </source>
</evidence>
<dbReference type="Pfam" id="PF01205">
    <property type="entry name" value="Impact_N"/>
    <property type="match status" value="1"/>
</dbReference>